<dbReference type="Proteomes" id="UP000002350">
    <property type="component" value="Chromosome"/>
</dbReference>
<dbReference type="InterPro" id="IPR013976">
    <property type="entry name" value="HDOD"/>
</dbReference>
<accession>D4ZEG4</accession>
<dbReference type="PANTHER" id="PTHR33525:SF6">
    <property type="entry name" value="HDOD DOMAIN-CONTAINING PROTEIN"/>
    <property type="match status" value="1"/>
</dbReference>
<evidence type="ECO:0000259" key="1">
    <source>
        <dbReference type="PROSITE" id="PS51833"/>
    </source>
</evidence>
<organism evidence="2 3">
    <name type="scientific">Shewanella violacea (strain JCM 10179 / CIP 106290 / LMG 19151 / DSS12)</name>
    <dbReference type="NCBI Taxonomy" id="637905"/>
    <lineage>
        <taxon>Bacteria</taxon>
        <taxon>Pseudomonadati</taxon>
        <taxon>Pseudomonadota</taxon>
        <taxon>Gammaproteobacteria</taxon>
        <taxon>Alteromonadales</taxon>
        <taxon>Shewanellaceae</taxon>
        <taxon>Shewanella</taxon>
    </lineage>
</organism>
<dbReference type="PROSITE" id="PS51833">
    <property type="entry name" value="HDOD"/>
    <property type="match status" value="1"/>
</dbReference>
<proteinExistence type="predicted"/>
<dbReference type="HOGENOM" id="CLU_048246_3_0_6"/>
<gene>
    <name evidence="2" type="ordered locus">SVI_0223</name>
</gene>
<dbReference type="KEGG" id="svo:SVI_0223"/>
<name>D4ZEG4_SHEVD</name>
<dbReference type="Pfam" id="PF08668">
    <property type="entry name" value="HDOD"/>
    <property type="match status" value="1"/>
</dbReference>
<reference evidence="3" key="1">
    <citation type="journal article" date="2010" name="Mol. Biosyst.">
        <title>Complete genome sequence and comparative analysis of Shewanella violacea, a psychrophilic and piezophilic bacterium from deep sea floor sediments.</title>
        <authorList>
            <person name="Aono E."/>
            <person name="Baba T."/>
            <person name="Ara T."/>
            <person name="Nishi T."/>
            <person name="Nakamichi T."/>
            <person name="Inamoto E."/>
            <person name="Toyonaga H."/>
            <person name="Hasegawa M."/>
            <person name="Takai Y."/>
            <person name="Okumura Y."/>
            <person name="Baba M."/>
            <person name="Tomita M."/>
            <person name="Kato C."/>
            <person name="Oshima T."/>
            <person name="Nakasone K."/>
            <person name="Mori H."/>
        </authorList>
    </citation>
    <scope>NUCLEOTIDE SEQUENCE [LARGE SCALE GENOMIC DNA]</scope>
    <source>
        <strain evidence="3">JCM 10179 / CIP 106290 / LMG 19151 / DSS12</strain>
    </source>
</reference>
<dbReference type="AlphaFoldDB" id="D4ZEG4"/>
<dbReference type="EMBL" id="AP011177">
    <property type="protein sequence ID" value="BAJ00194.1"/>
    <property type="molecule type" value="Genomic_DNA"/>
</dbReference>
<dbReference type="SUPFAM" id="SSF109604">
    <property type="entry name" value="HD-domain/PDEase-like"/>
    <property type="match status" value="1"/>
</dbReference>
<keyword evidence="3" id="KW-1185">Reference proteome</keyword>
<dbReference type="STRING" id="637905.SVI_0223"/>
<evidence type="ECO:0000313" key="3">
    <source>
        <dbReference type="Proteomes" id="UP000002350"/>
    </source>
</evidence>
<feature type="domain" description="HDOD" evidence="1">
    <location>
        <begin position="20"/>
        <end position="211"/>
    </location>
</feature>
<dbReference type="InterPro" id="IPR052340">
    <property type="entry name" value="RNase_Y/CdgJ"/>
</dbReference>
<dbReference type="Gene3D" id="1.10.3210.10">
    <property type="entry name" value="Hypothetical protein af1432"/>
    <property type="match status" value="1"/>
</dbReference>
<dbReference type="PANTHER" id="PTHR33525">
    <property type="match status" value="1"/>
</dbReference>
<dbReference type="eggNOG" id="COG1639">
    <property type="taxonomic scope" value="Bacteria"/>
</dbReference>
<evidence type="ECO:0000313" key="2">
    <source>
        <dbReference type="EMBL" id="BAJ00194.1"/>
    </source>
</evidence>
<sequence length="281" mass="30513">MICGGYRMDSAALLSHIDELPRLPKAVSELLDLVNNDAASVAEITEKISHDPLVSARILRLVNSAHYGRSREVGSIDEAVVRLGMQTLRTLVIASAVIGAVPIIAGIDLGEFWGKTFEVSLYGQELAKRCGAAPDTAFTCGILHDIGELLIATIEPDKSAKIRELAANGDKKSLIEQDILGYESADVAALLAKNWNFSPELVEGIKYQNHPYKADPFSKQAALLALSHIVLDEWDEVDENERTSWLSQQATAVGLKMEVGGLQDKILELRGKGLDIAKQLT</sequence>
<protein>
    <recommendedName>
        <fullName evidence="1">HDOD domain-containing protein</fullName>
    </recommendedName>
</protein>